<evidence type="ECO:0000256" key="3">
    <source>
        <dbReference type="RuleBase" id="RU361235"/>
    </source>
</evidence>
<feature type="domain" description="Carboxylesterase type B" evidence="4">
    <location>
        <begin position="41"/>
        <end position="567"/>
    </location>
</feature>
<feature type="chain" id="PRO_5005127182" description="Carboxylic ester hydrolase" evidence="3">
    <location>
        <begin position="36"/>
        <end position="576"/>
    </location>
</feature>
<dbReference type="InterPro" id="IPR019826">
    <property type="entry name" value="Carboxylesterase_B_AS"/>
</dbReference>
<dbReference type="KEGG" id="hdn:Hden_2160"/>
<dbReference type="InterPro" id="IPR050309">
    <property type="entry name" value="Type-B_Carboxylest/Lipase"/>
</dbReference>
<keyword evidence="2 3" id="KW-0378">Hydrolase</keyword>
<dbReference type="OrthoDB" id="9775851at2"/>
<dbReference type="EC" id="3.1.1.-" evidence="3"/>
<evidence type="ECO:0000313" key="6">
    <source>
        <dbReference type="Proteomes" id="UP000002033"/>
    </source>
</evidence>
<dbReference type="Gene3D" id="3.40.50.1820">
    <property type="entry name" value="alpha/beta hydrolase"/>
    <property type="match status" value="1"/>
</dbReference>
<dbReference type="InterPro" id="IPR029058">
    <property type="entry name" value="AB_hydrolase_fold"/>
</dbReference>
<keyword evidence="6" id="KW-1185">Reference proteome</keyword>
<protein>
    <recommendedName>
        <fullName evidence="3">Carboxylic ester hydrolase</fullName>
        <ecNumber evidence="3">3.1.1.-</ecNumber>
    </recommendedName>
</protein>
<dbReference type="Proteomes" id="UP000002033">
    <property type="component" value="Chromosome"/>
</dbReference>
<gene>
    <name evidence="5" type="ordered locus">Hden_2160</name>
</gene>
<dbReference type="PANTHER" id="PTHR11559">
    <property type="entry name" value="CARBOXYLESTERASE"/>
    <property type="match status" value="1"/>
</dbReference>
<sequence length="576" mass="61345" precursor="true">MRSKIVSEARHASLRRGAVVCSLLAAGLVSSSALAGKNNDGPIVSLTDGQVQGTSASGVNVFRGIPYAAPPVGKLRWQPPQAVKRWNNVRDGSSFGNTCPQVTELGAFAGPTSVTEDCLYLNVFTTGSSKKKGVIVWIHGGGNVDGESNDYDATKLAQGGPDGRETVVVTLNYRMGLFGYLSHPALNGEGHLSGNYGIMDIQQALRWVQRNIAAFGGDPNRVALGGQSAGATDTGANVLSPMSANLLTRAIYESGPLPTLPSAATALGRGQGFATAAGCGTDASKSSAQCLRDLTPERILQLQGTPNANGPYIVGPFVDGTVIPITPEKAWTTGQFNKMPVMGGRVQDEANFSIGITEYFSGQPFVPMTAAQYTSALQATYNGNAGPGGAPPAYPAGTADRVLAQYPLSAFGNDPMKAYNRVQTDTQKCQADHVLHLWAPQITSYAYDFTYQDAPYYFPKMPGFKPGAAHTIDIQFLFDNWHGGQLGVNLDQTTGQPRELTGQETKLSDQLVAAWTNFAWSGNPNGSGNSPWPKYGAGNNAKYLVQDIPLSTSNRKDYRTNYKCDFWDTVLLYPSE</sequence>
<dbReference type="eggNOG" id="COG2272">
    <property type="taxonomic scope" value="Bacteria"/>
</dbReference>
<comment type="similarity">
    <text evidence="1 3">Belongs to the type-B carboxylesterase/lipase family.</text>
</comment>
<dbReference type="AlphaFoldDB" id="D8JQK5"/>
<evidence type="ECO:0000259" key="4">
    <source>
        <dbReference type="Pfam" id="PF00135"/>
    </source>
</evidence>
<dbReference type="GO" id="GO:0016787">
    <property type="term" value="F:hydrolase activity"/>
    <property type="evidence" value="ECO:0007669"/>
    <property type="project" value="UniProtKB-KW"/>
</dbReference>
<dbReference type="EMBL" id="CP002083">
    <property type="protein sequence ID" value="ADJ23959.1"/>
    <property type="molecule type" value="Genomic_DNA"/>
</dbReference>
<dbReference type="PROSITE" id="PS00122">
    <property type="entry name" value="CARBOXYLESTERASE_B_1"/>
    <property type="match status" value="1"/>
</dbReference>
<evidence type="ECO:0000256" key="2">
    <source>
        <dbReference type="ARBA" id="ARBA00022801"/>
    </source>
</evidence>
<proteinExistence type="inferred from homology"/>
<dbReference type="Pfam" id="PF00135">
    <property type="entry name" value="COesterase"/>
    <property type="match status" value="1"/>
</dbReference>
<dbReference type="InterPro" id="IPR002018">
    <property type="entry name" value="CarbesteraseB"/>
</dbReference>
<organism evidence="5 6">
    <name type="scientific">Hyphomicrobium denitrificans (strain ATCC 51888 / DSM 1869 / NCIMB 11706 / TK 0415)</name>
    <dbReference type="NCBI Taxonomy" id="582899"/>
    <lineage>
        <taxon>Bacteria</taxon>
        <taxon>Pseudomonadati</taxon>
        <taxon>Pseudomonadota</taxon>
        <taxon>Alphaproteobacteria</taxon>
        <taxon>Hyphomicrobiales</taxon>
        <taxon>Hyphomicrobiaceae</taxon>
        <taxon>Hyphomicrobium</taxon>
    </lineage>
</organism>
<accession>D8JQK5</accession>
<dbReference type="STRING" id="582899.Hden_2160"/>
<dbReference type="ESTHER" id="hypda-d8jqk5">
    <property type="family name" value="Carb_B_Bacteria"/>
</dbReference>
<name>D8JQK5_HYPDA</name>
<evidence type="ECO:0000256" key="1">
    <source>
        <dbReference type="ARBA" id="ARBA00005964"/>
    </source>
</evidence>
<feature type="signal peptide" evidence="3">
    <location>
        <begin position="1"/>
        <end position="35"/>
    </location>
</feature>
<evidence type="ECO:0000313" key="5">
    <source>
        <dbReference type="EMBL" id="ADJ23959.1"/>
    </source>
</evidence>
<reference evidence="6" key="1">
    <citation type="journal article" date="2011" name="J. Bacteriol.">
        <title>Genome sequences of eight morphologically diverse alphaproteobacteria.</title>
        <authorList>
            <consortium name="US DOE Joint Genome Institute"/>
            <person name="Brown P.J."/>
            <person name="Kysela D.T."/>
            <person name="Buechlein A."/>
            <person name="Hemmerich C."/>
            <person name="Brun Y.V."/>
        </authorList>
    </citation>
    <scope>NUCLEOTIDE SEQUENCE [LARGE SCALE GENOMIC DNA]</scope>
    <source>
        <strain evidence="6">ATCC 51888 / DSM 1869 / NCIB 11706 / TK 0415</strain>
    </source>
</reference>
<dbReference type="RefSeq" id="WP_013216118.1">
    <property type="nucleotide sequence ID" value="NC_014313.1"/>
</dbReference>
<dbReference type="SUPFAM" id="SSF53474">
    <property type="entry name" value="alpha/beta-Hydrolases"/>
    <property type="match status" value="1"/>
</dbReference>
<keyword evidence="3" id="KW-0732">Signal</keyword>
<dbReference type="HOGENOM" id="CLU_006586_16_3_5"/>